<comment type="caution">
    <text evidence="3">The sequence shown here is derived from an EMBL/GenBank/DDBJ whole genome shotgun (WGS) entry which is preliminary data.</text>
</comment>
<sequence>MLLYEHPLSSYAQKVKIALREKGLDFKVETPAALGTGTAGGAFAAASPRNEVPTLIDGDARIFDSTIILEYLEDKYPAPHLLPRDPAARAEARMIEDLCDTLYEAVNWGLSEIRWFRRAEGEQAETMKATAARQTAELQAWLADKLGDRPWFNGENFGWADLSVAPYLNRSFFYGLGTQAGSSLARWRDRLIERPSVAGTFREFEAAAAGMASAAERLTSGQIRREYRDHRLEWMMKSGGQQIVLDGLSKNNIRFTWPLG</sequence>
<evidence type="ECO:0000313" key="3">
    <source>
        <dbReference type="EMBL" id="MBU8872594.1"/>
    </source>
</evidence>
<dbReference type="Pfam" id="PF00043">
    <property type="entry name" value="GST_C"/>
    <property type="match status" value="1"/>
</dbReference>
<gene>
    <name evidence="3" type="ORF">KQ910_02410</name>
</gene>
<dbReference type="PANTHER" id="PTHR42673">
    <property type="entry name" value="MALEYLACETOACETATE ISOMERASE"/>
    <property type="match status" value="1"/>
</dbReference>
<dbReference type="Proteomes" id="UP000727907">
    <property type="component" value="Unassembled WGS sequence"/>
</dbReference>
<dbReference type="PROSITE" id="PS50404">
    <property type="entry name" value="GST_NTER"/>
    <property type="match status" value="1"/>
</dbReference>
<dbReference type="EMBL" id="JAHOPB010000001">
    <property type="protein sequence ID" value="MBU8872594.1"/>
    <property type="molecule type" value="Genomic_DNA"/>
</dbReference>
<feature type="domain" description="GST C-terminal" evidence="2">
    <location>
        <begin position="85"/>
        <end position="227"/>
    </location>
</feature>
<dbReference type="InterPro" id="IPR040079">
    <property type="entry name" value="Glutathione_S-Trfase"/>
</dbReference>
<evidence type="ECO:0000313" key="4">
    <source>
        <dbReference type="Proteomes" id="UP000727907"/>
    </source>
</evidence>
<name>A0ABS6IDC5_9HYPH</name>
<evidence type="ECO:0000259" key="1">
    <source>
        <dbReference type="PROSITE" id="PS50404"/>
    </source>
</evidence>
<feature type="domain" description="GST N-terminal" evidence="1">
    <location>
        <begin position="1"/>
        <end position="80"/>
    </location>
</feature>
<dbReference type="InterPro" id="IPR004046">
    <property type="entry name" value="GST_C"/>
</dbReference>
<dbReference type="CDD" id="cd00570">
    <property type="entry name" value="GST_N_family"/>
    <property type="match status" value="1"/>
</dbReference>
<accession>A0ABS6IDC5</accession>
<dbReference type="SFLD" id="SFLDS00019">
    <property type="entry name" value="Glutathione_Transferase_(cytos"/>
    <property type="match status" value="1"/>
</dbReference>
<reference evidence="3 4" key="1">
    <citation type="submission" date="2021-06" db="EMBL/GenBank/DDBJ databases">
        <authorList>
            <person name="Lee D.H."/>
        </authorList>
    </citation>
    <scope>NUCLEOTIDE SEQUENCE [LARGE SCALE GENOMIC DNA]</scope>
    <source>
        <strain evidence="3 4">MMS21-HV4-11</strain>
    </source>
</reference>
<dbReference type="SFLD" id="SFLDG00358">
    <property type="entry name" value="Main_(cytGST)"/>
    <property type="match status" value="1"/>
</dbReference>
<organism evidence="3 4">
    <name type="scientific">Reyranella humidisoli</name>
    <dbReference type="NCBI Taxonomy" id="2849149"/>
    <lineage>
        <taxon>Bacteria</taxon>
        <taxon>Pseudomonadati</taxon>
        <taxon>Pseudomonadota</taxon>
        <taxon>Alphaproteobacteria</taxon>
        <taxon>Hyphomicrobiales</taxon>
        <taxon>Reyranellaceae</taxon>
        <taxon>Reyranella</taxon>
    </lineage>
</organism>
<protein>
    <submittedName>
        <fullName evidence="3">Glutathione S-transferase family protein</fullName>
    </submittedName>
</protein>
<evidence type="ECO:0000259" key="2">
    <source>
        <dbReference type="PROSITE" id="PS50405"/>
    </source>
</evidence>
<dbReference type="InterPro" id="IPR004045">
    <property type="entry name" value="Glutathione_S-Trfase_N"/>
</dbReference>
<dbReference type="PANTHER" id="PTHR42673:SF4">
    <property type="entry name" value="MALEYLACETOACETATE ISOMERASE"/>
    <property type="match status" value="1"/>
</dbReference>
<dbReference type="CDD" id="cd00299">
    <property type="entry name" value="GST_C_family"/>
    <property type="match status" value="1"/>
</dbReference>
<dbReference type="InterPro" id="IPR010987">
    <property type="entry name" value="Glutathione-S-Trfase_C-like"/>
</dbReference>
<dbReference type="Pfam" id="PF13417">
    <property type="entry name" value="GST_N_3"/>
    <property type="match status" value="1"/>
</dbReference>
<keyword evidence="4" id="KW-1185">Reference proteome</keyword>
<dbReference type="RefSeq" id="WP_216956819.1">
    <property type="nucleotide sequence ID" value="NZ_JAHOPB010000001.1"/>
</dbReference>
<proteinExistence type="predicted"/>
<dbReference type="PROSITE" id="PS50405">
    <property type="entry name" value="GST_CTER"/>
    <property type="match status" value="1"/>
</dbReference>